<dbReference type="InterPro" id="IPR036457">
    <property type="entry name" value="PPM-type-like_dom_sf"/>
</dbReference>
<proteinExistence type="predicted"/>
<dbReference type="PROSITE" id="PS51746">
    <property type="entry name" value="PPM_2"/>
    <property type="match status" value="1"/>
</dbReference>
<dbReference type="SMART" id="SM00331">
    <property type="entry name" value="PP2C_SIG"/>
    <property type="match status" value="1"/>
</dbReference>
<name>A0A9Q4KTJ8_9EURY</name>
<dbReference type="Pfam" id="PF13672">
    <property type="entry name" value="PP2C_2"/>
    <property type="match status" value="1"/>
</dbReference>
<feature type="domain" description="PPM-type phosphatase" evidence="1">
    <location>
        <begin position="4"/>
        <end position="238"/>
    </location>
</feature>
<gene>
    <name evidence="2" type="ORF">L0665_07580</name>
</gene>
<evidence type="ECO:0000313" key="2">
    <source>
        <dbReference type="EMBL" id="MDE4908464.1"/>
    </source>
</evidence>
<dbReference type="RefSeq" id="WP_274925091.1">
    <property type="nucleotide sequence ID" value="NZ_JAKELO010000002.1"/>
</dbReference>
<keyword evidence="3" id="KW-1185">Reference proteome</keyword>
<dbReference type="InterPro" id="IPR001932">
    <property type="entry name" value="PPM-type_phosphatase-like_dom"/>
</dbReference>
<reference evidence="2" key="1">
    <citation type="submission" date="2022-01" db="EMBL/GenBank/DDBJ databases">
        <title>Draft genome of Methanogenium marinum DSM 15558.</title>
        <authorList>
            <person name="Chen S.-C."/>
            <person name="You Y.-T."/>
        </authorList>
    </citation>
    <scope>NUCLEOTIDE SEQUENCE</scope>
    <source>
        <strain evidence="2">DSM 15558</strain>
    </source>
</reference>
<dbReference type="AlphaFoldDB" id="A0A9Q4KTJ8"/>
<dbReference type="SUPFAM" id="SSF81606">
    <property type="entry name" value="PP2C-like"/>
    <property type="match status" value="1"/>
</dbReference>
<evidence type="ECO:0000259" key="1">
    <source>
        <dbReference type="PROSITE" id="PS51746"/>
    </source>
</evidence>
<evidence type="ECO:0000313" key="3">
    <source>
        <dbReference type="Proteomes" id="UP001143747"/>
    </source>
</evidence>
<dbReference type="CDD" id="cd00143">
    <property type="entry name" value="PP2Cc"/>
    <property type="match status" value="1"/>
</dbReference>
<dbReference type="Proteomes" id="UP001143747">
    <property type="component" value="Unassembled WGS sequence"/>
</dbReference>
<protein>
    <submittedName>
        <fullName evidence="2">Protein phosphatase 2C domain-containing protein</fullName>
    </submittedName>
</protein>
<dbReference type="PANTHER" id="PTHR47992">
    <property type="entry name" value="PROTEIN PHOSPHATASE"/>
    <property type="match status" value="1"/>
</dbReference>
<dbReference type="EMBL" id="JAKELO010000002">
    <property type="protein sequence ID" value="MDE4908464.1"/>
    <property type="molecule type" value="Genomic_DNA"/>
</dbReference>
<dbReference type="SMART" id="SM00332">
    <property type="entry name" value="PP2Cc"/>
    <property type="match status" value="1"/>
</dbReference>
<dbReference type="GO" id="GO:0004722">
    <property type="term" value="F:protein serine/threonine phosphatase activity"/>
    <property type="evidence" value="ECO:0007669"/>
    <property type="project" value="InterPro"/>
</dbReference>
<comment type="caution">
    <text evidence="2">The sequence shown here is derived from an EMBL/GenBank/DDBJ whole genome shotgun (WGS) entry which is preliminary data.</text>
</comment>
<dbReference type="InterPro" id="IPR015655">
    <property type="entry name" value="PP2C"/>
</dbReference>
<organism evidence="2 3">
    <name type="scientific">Methanogenium marinum</name>
    <dbReference type="NCBI Taxonomy" id="348610"/>
    <lineage>
        <taxon>Archaea</taxon>
        <taxon>Methanobacteriati</taxon>
        <taxon>Methanobacteriota</taxon>
        <taxon>Stenosarchaea group</taxon>
        <taxon>Methanomicrobia</taxon>
        <taxon>Methanomicrobiales</taxon>
        <taxon>Methanomicrobiaceae</taxon>
        <taxon>Methanogenium</taxon>
    </lineage>
</organism>
<accession>A0A9Q4KTJ8</accession>
<dbReference type="Gene3D" id="3.60.40.10">
    <property type="entry name" value="PPM-type phosphatase domain"/>
    <property type="match status" value="1"/>
</dbReference>
<sequence length="241" mass="25100">MSTRFAYNTISVAGKRPKNEDAWAVHWHGKTLFCAVADGIGGQPAGDVASSCAVKAAEDVVTQAFATGNYPDYPAILLAAHVHADAAVKAEATGPQTGMGTTLTTALLYNGCLTVCNTGDSRCTVVRNGGLIRVTRDHSLVQELIDAGTTHPDDAFGHPQKHIITRSIGSLFAADVTETPIFPGDCVILSTDGMHDALTPERIVHEVQGKKAHAAATALLTAAIPLSDDNITVCVVTVSDG</sequence>